<gene>
    <name evidence="2" type="ORF">MAM1_0122d05905</name>
</gene>
<feature type="region of interest" description="Disordered" evidence="1">
    <location>
        <begin position="1"/>
        <end position="20"/>
    </location>
</feature>
<dbReference type="STRING" id="91626.A0A0C9MSU1"/>
<dbReference type="OrthoDB" id="5564877at2759"/>
<sequence length="195" mass="22254">MSLPAYDTIKAPHSPPQEKKDHVPIQEMACDIIQQAIDLIHTLQDEQYTQTSKVMFGGTIGKHIRHVSDHFSLLYKQCQPIPSDWVVDYDIRARNNPSETNRSTAIHYLEQLLSTIKEHDHIPLEQPLTLLATIDAANDNKYRFASSFGRELFYSCIHAIHHYASIKAICIEQDISTPQDFGMAPSTLQDQQNKK</sequence>
<evidence type="ECO:0000313" key="3">
    <source>
        <dbReference type="Proteomes" id="UP000053815"/>
    </source>
</evidence>
<dbReference type="EMBL" id="DF836411">
    <property type="protein sequence ID" value="GAN06422.1"/>
    <property type="molecule type" value="Genomic_DNA"/>
</dbReference>
<evidence type="ECO:0000256" key="1">
    <source>
        <dbReference type="SAM" id="MobiDB-lite"/>
    </source>
</evidence>
<dbReference type="Proteomes" id="UP000053815">
    <property type="component" value="Unassembled WGS sequence"/>
</dbReference>
<keyword evidence="3" id="KW-1185">Reference proteome</keyword>
<organism evidence="2">
    <name type="scientific">Mucor ambiguus</name>
    <dbReference type="NCBI Taxonomy" id="91626"/>
    <lineage>
        <taxon>Eukaryota</taxon>
        <taxon>Fungi</taxon>
        <taxon>Fungi incertae sedis</taxon>
        <taxon>Mucoromycota</taxon>
        <taxon>Mucoromycotina</taxon>
        <taxon>Mucoromycetes</taxon>
        <taxon>Mucorales</taxon>
        <taxon>Mucorineae</taxon>
        <taxon>Mucoraceae</taxon>
        <taxon>Mucor</taxon>
    </lineage>
</organism>
<proteinExistence type="predicted"/>
<protein>
    <submittedName>
        <fullName evidence="2">FK506-binding protein 5</fullName>
    </submittedName>
</protein>
<dbReference type="PANTHER" id="PTHR39473">
    <property type="match status" value="1"/>
</dbReference>
<reference evidence="2" key="1">
    <citation type="submission" date="2014-09" db="EMBL/GenBank/DDBJ databases">
        <title>Draft genome sequence of an oleaginous Mucoromycotina fungus Mucor ambiguus NBRC6742.</title>
        <authorList>
            <person name="Takeda I."/>
            <person name="Yamane N."/>
            <person name="Morita T."/>
            <person name="Tamano K."/>
            <person name="Machida M."/>
            <person name="Baker S."/>
            <person name="Koike H."/>
        </authorList>
    </citation>
    <scope>NUCLEOTIDE SEQUENCE</scope>
    <source>
        <strain evidence="2">NBRC 6742</strain>
    </source>
</reference>
<name>A0A0C9MSU1_9FUNG</name>
<accession>A0A0C9MSU1</accession>
<evidence type="ECO:0000313" key="2">
    <source>
        <dbReference type="EMBL" id="GAN06422.1"/>
    </source>
</evidence>
<dbReference type="AlphaFoldDB" id="A0A0C9MSU1"/>
<dbReference type="PANTHER" id="PTHR39473:SF1">
    <property type="entry name" value="DINB-LIKE DOMAIN-CONTAINING PROTEIN"/>
    <property type="match status" value="1"/>
</dbReference>